<dbReference type="PANTHER" id="PTHR47447">
    <property type="entry name" value="OS03G0856100 PROTEIN"/>
    <property type="match status" value="1"/>
</dbReference>
<dbReference type="Gene3D" id="1.25.40.10">
    <property type="entry name" value="Tetratricopeptide repeat domain"/>
    <property type="match status" value="1"/>
</dbReference>
<evidence type="ECO:0000313" key="3">
    <source>
        <dbReference type="EMBL" id="KAG5184998.1"/>
    </source>
</evidence>
<accession>A0A835Z9W4</accession>
<sequence>MVDGGHKPNRSLFNAVLRSDPRDGYDTDGATVIELMSQTGVPTNLTTYKLALHACRNSEAVQQADRILASMAAAGVAANRRTFASVLWACRYSRDWRRAIDVFRDMEANHLAFNTVTSFVDACGRAGDLPHIVRWLQRLPSLGLAPSPRMWDIAVSTAHRVGDTAAADALWREAGGAAYFGMYKVLVPPEEGTSRGWTVLVDHPAQQPHTTSTALDLSACSAQVGMIHAALRAEVSRLRMQPVPSVLYVYYMQTFAPGEHAIAASEAAAVMEDVGLHISSVPGTPGLFKASLASHSSMQ</sequence>
<comment type="caution">
    <text evidence="3">The sequence shown here is derived from an EMBL/GenBank/DDBJ whole genome shotgun (WGS) entry which is preliminary data.</text>
</comment>
<dbReference type="Proteomes" id="UP000664859">
    <property type="component" value="Unassembled WGS sequence"/>
</dbReference>
<keyword evidence="4" id="KW-1185">Reference proteome</keyword>
<name>A0A835Z9W4_9STRA</name>
<evidence type="ECO:0000256" key="1">
    <source>
        <dbReference type="ARBA" id="ARBA00022737"/>
    </source>
</evidence>
<protein>
    <recommendedName>
        <fullName evidence="2">PROP1-like PPR domain-containing protein</fullName>
    </recommendedName>
</protein>
<dbReference type="PANTHER" id="PTHR47447:SF17">
    <property type="entry name" value="OS12G0638900 PROTEIN"/>
    <property type="match status" value="1"/>
</dbReference>
<dbReference type="InterPro" id="IPR011990">
    <property type="entry name" value="TPR-like_helical_dom_sf"/>
</dbReference>
<keyword evidence="1" id="KW-0677">Repeat</keyword>
<dbReference type="AlphaFoldDB" id="A0A835Z9W4"/>
<evidence type="ECO:0000313" key="4">
    <source>
        <dbReference type="Proteomes" id="UP000664859"/>
    </source>
</evidence>
<organism evidence="3 4">
    <name type="scientific">Tribonema minus</name>
    <dbReference type="NCBI Taxonomy" id="303371"/>
    <lineage>
        <taxon>Eukaryota</taxon>
        <taxon>Sar</taxon>
        <taxon>Stramenopiles</taxon>
        <taxon>Ochrophyta</taxon>
        <taxon>PX clade</taxon>
        <taxon>Xanthophyceae</taxon>
        <taxon>Tribonematales</taxon>
        <taxon>Tribonemataceae</taxon>
        <taxon>Tribonema</taxon>
    </lineage>
</organism>
<gene>
    <name evidence="3" type="ORF">JKP88DRAFT_198618</name>
</gene>
<evidence type="ECO:0000259" key="2">
    <source>
        <dbReference type="Pfam" id="PF17177"/>
    </source>
</evidence>
<dbReference type="InterPro" id="IPR033443">
    <property type="entry name" value="PROP1-like_PPR_dom"/>
</dbReference>
<feature type="domain" description="PROP1-like PPR" evidence="2">
    <location>
        <begin position="28"/>
        <end position="153"/>
    </location>
</feature>
<dbReference type="EMBL" id="JAFCMP010000146">
    <property type="protein sequence ID" value="KAG5184998.1"/>
    <property type="molecule type" value="Genomic_DNA"/>
</dbReference>
<proteinExistence type="predicted"/>
<reference evidence="3" key="1">
    <citation type="submission" date="2021-02" db="EMBL/GenBank/DDBJ databases">
        <title>First Annotated Genome of the Yellow-green Alga Tribonema minus.</title>
        <authorList>
            <person name="Mahan K.M."/>
        </authorList>
    </citation>
    <scope>NUCLEOTIDE SEQUENCE</scope>
    <source>
        <strain evidence="3">UTEX B ZZ1240</strain>
    </source>
</reference>
<dbReference type="Pfam" id="PF17177">
    <property type="entry name" value="PPR_long"/>
    <property type="match status" value="1"/>
</dbReference>